<evidence type="ECO:0000256" key="10">
    <source>
        <dbReference type="ARBA" id="ARBA00023004"/>
    </source>
</evidence>
<dbReference type="FunFam" id="2.40.40.20:FF:000005">
    <property type="entry name" value="Periplasmic nitrate reductase"/>
    <property type="match status" value="1"/>
</dbReference>
<feature type="binding site" evidence="15">
    <location>
        <begin position="512"/>
        <end position="513"/>
    </location>
    <ligand>
        <name>Mo-bis(molybdopterin guanine dinucleotide)</name>
        <dbReference type="ChEBI" id="CHEBI:60539"/>
    </ligand>
</feature>
<dbReference type="PANTHER" id="PTHR43105">
    <property type="entry name" value="RESPIRATORY NITRATE REDUCTASE"/>
    <property type="match status" value="1"/>
</dbReference>
<evidence type="ECO:0000256" key="4">
    <source>
        <dbReference type="ARBA" id="ARBA00022505"/>
    </source>
</evidence>
<feature type="binding site" evidence="15">
    <location>
        <position position="798"/>
    </location>
    <ligand>
        <name>substrate</name>
    </ligand>
</feature>
<feature type="binding site" evidence="15">
    <location>
        <position position="535"/>
    </location>
    <ligand>
        <name>Mo-bis(molybdopterin guanine dinucleotide)</name>
        <dbReference type="ChEBI" id="CHEBI:60539"/>
    </ligand>
</feature>
<dbReference type="InterPro" id="IPR050123">
    <property type="entry name" value="Prok_molybdopt-oxidoreductase"/>
</dbReference>
<feature type="domain" description="4Fe-4S Mo/W bis-MGD-type" evidence="17">
    <location>
        <begin position="41"/>
        <end position="97"/>
    </location>
</feature>
<dbReference type="GO" id="GO:0045333">
    <property type="term" value="P:cellular respiration"/>
    <property type="evidence" value="ECO:0007669"/>
    <property type="project" value="UniProtKB-ARBA"/>
</dbReference>
<dbReference type="GO" id="GO:0043546">
    <property type="term" value="F:molybdopterin cofactor binding"/>
    <property type="evidence" value="ECO:0007669"/>
    <property type="project" value="InterPro"/>
</dbReference>
<feature type="binding site" evidence="15">
    <location>
        <position position="823"/>
    </location>
    <ligand>
        <name>Mo-bis(molybdopterin guanine dinucleotide)</name>
        <dbReference type="ChEBI" id="CHEBI:60539"/>
    </ligand>
</feature>
<dbReference type="RefSeq" id="WP_092012747.1">
    <property type="nucleotide sequence ID" value="NZ_FOYW01000001.1"/>
</dbReference>
<dbReference type="GO" id="GO:0009325">
    <property type="term" value="C:nitrate reductase complex"/>
    <property type="evidence" value="ECO:0007669"/>
    <property type="project" value="TreeGrafter"/>
</dbReference>
<dbReference type="GO" id="GO:0009055">
    <property type="term" value="F:electron transfer activity"/>
    <property type="evidence" value="ECO:0007669"/>
    <property type="project" value="UniProtKB-UniRule"/>
</dbReference>
<dbReference type="InterPro" id="IPR010051">
    <property type="entry name" value="Periplasm_NO3_reductase_lsu"/>
</dbReference>
<accession>A0A1I6IL06</accession>
<dbReference type="InterPro" id="IPR006657">
    <property type="entry name" value="MoPterin_dinucl-bd_dom"/>
</dbReference>
<dbReference type="SUPFAM" id="SSF50692">
    <property type="entry name" value="ADC-like"/>
    <property type="match status" value="1"/>
</dbReference>
<protein>
    <recommendedName>
        <fullName evidence="15">Periplasmic nitrate reductase</fullName>
        <ecNumber evidence="15">1.9.6.1</ecNumber>
    </recommendedName>
</protein>
<evidence type="ECO:0000256" key="6">
    <source>
        <dbReference type="ARBA" id="ARBA00022729"/>
    </source>
</evidence>
<dbReference type="GO" id="GO:0042128">
    <property type="term" value="P:nitrate assimilation"/>
    <property type="evidence" value="ECO:0007669"/>
    <property type="project" value="UniProtKB-UniRule"/>
</dbReference>
<dbReference type="GO" id="GO:0051539">
    <property type="term" value="F:4 iron, 4 sulfur cluster binding"/>
    <property type="evidence" value="ECO:0007669"/>
    <property type="project" value="UniProtKB-KW"/>
</dbReference>
<dbReference type="InterPro" id="IPR006311">
    <property type="entry name" value="TAT_signal"/>
</dbReference>
<dbReference type="SUPFAM" id="SSF53706">
    <property type="entry name" value="Formate dehydrogenase/DMSO reductase, domains 1-3"/>
    <property type="match status" value="1"/>
</dbReference>
<dbReference type="OrthoDB" id="9810782at2"/>
<dbReference type="CDD" id="cd02791">
    <property type="entry name" value="MopB_CT_Nitrate-R-NapA-like"/>
    <property type="match status" value="1"/>
</dbReference>
<keyword evidence="10 15" id="KW-0408">Iron</keyword>
<feature type="signal peptide" evidence="16">
    <location>
        <begin position="1"/>
        <end position="29"/>
    </location>
</feature>
<reference evidence="18 19" key="1">
    <citation type="submission" date="2016-10" db="EMBL/GenBank/DDBJ databases">
        <authorList>
            <person name="de Groot N.N."/>
        </authorList>
    </citation>
    <scope>NUCLEOTIDE SEQUENCE [LARGE SCALE GENOMIC DNA]</scope>
    <source>
        <strain evidence="18 19">CGMCC 1.9167</strain>
    </source>
</reference>
<comment type="subcellular location">
    <subcellularLocation>
        <location evidence="15">Periplasm</location>
    </subcellularLocation>
</comment>
<feature type="binding site" evidence="15">
    <location>
        <position position="380"/>
    </location>
    <ligand>
        <name>Mo-bis(molybdopterin guanine dinucleotide)</name>
        <dbReference type="ChEBI" id="CHEBI:60539"/>
    </ligand>
</feature>
<feature type="binding site" evidence="15">
    <location>
        <position position="181"/>
    </location>
    <ligand>
        <name>Mo-bis(molybdopterin guanine dinucleotide)</name>
        <dbReference type="ChEBI" id="CHEBI:60539"/>
    </ligand>
</feature>
<evidence type="ECO:0000256" key="14">
    <source>
        <dbReference type="ARBA" id="ARBA00055000"/>
    </source>
</evidence>
<evidence type="ECO:0000256" key="5">
    <source>
        <dbReference type="ARBA" id="ARBA00022723"/>
    </source>
</evidence>
<dbReference type="Gene3D" id="3.30.200.210">
    <property type="match status" value="1"/>
</dbReference>
<dbReference type="PROSITE" id="PS51318">
    <property type="entry name" value="TAT"/>
    <property type="match status" value="1"/>
</dbReference>
<evidence type="ECO:0000256" key="12">
    <source>
        <dbReference type="ARBA" id="ARBA00023063"/>
    </source>
</evidence>
<comment type="subunit">
    <text evidence="15">Component of the periplasmic nitrate reductase NapAB complex composed of NapA and NapB.</text>
</comment>
<comment type="cofactor">
    <cofactor evidence="15">
        <name>Mo-bis(molybdopterin guanine dinucleotide)</name>
        <dbReference type="ChEBI" id="CHEBI:60539"/>
    </cofactor>
    <text evidence="15">Binds 1 molybdenum-bis(molybdopterin guanine dinucleotide) (Mo-bis-MGD) cofactor per subunit.</text>
</comment>
<dbReference type="PROSITE" id="PS00551">
    <property type="entry name" value="MOLYBDOPTERIN_PROK_1"/>
    <property type="match status" value="1"/>
</dbReference>
<organism evidence="18 19">
    <name type="scientific">Marinobacter daqiaonensis</name>
    <dbReference type="NCBI Taxonomy" id="650891"/>
    <lineage>
        <taxon>Bacteria</taxon>
        <taxon>Pseudomonadati</taxon>
        <taxon>Pseudomonadota</taxon>
        <taxon>Gammaproteobacteria</taxon>
        <taxon>Pseudomonadales</taxon>
        <taxon>Marinobacteraceae</taxon>
        <taxon>Marinobacter</taxon>
    </lineage>
</organism>
<feature type="binding site" evidence="15">
    <location>
        <position position="48"/>
    </location>
    <ligand>
        <name>[4Fe-4S] cluster</name>
        <dbReference type="ChEBI" id="CHEBI:49883"/>
    </ligand>
</feature>
<evidence type="ECO:0000313" key="18">
    <source>
        <dbReference type="EMBL" id="SFR67415.1"/>
    </source>
</evidence>
<feature type="chain" id="PRO_5011688179" description="Periplasmic nitrate reductase" evidence="16">
    <location>
        <begin position="30"/>
        <end position="835"/>
    </location>
</feature>
<dbReference type="HAMAP" id="MF_01630">
    <property type="entry name" value="Nitrate_reduct_NapA"/>
    <property type="match status" value="1"/>
</dbReference>
<dbReference type="InterPro" id="IPR006656">
    <property type="entry name" value="Mopterin_OxRdtase"/>
</dbReference>
<feature type="binding site" evidence="15">
    <location>
        <position position="51"/>
    </location>
    <ligand>
        <name>[4Fe-4S] cluster</name>
        <dbReference type="ChEBI" id="CHEBI:49883"/>
    </ligand>
</feature>
<keyword evidence="6 15" id="KW-0732">Signal</keyword>
<dbReference type="EMBL" id="FOYW01000001">
    <property type="protein sequence ID" value="SFR67415.1"/>
    <property type="molecule type" value="Genomic_DNA"/>
</dbReference>
<dbReference type="InterPro" id="IPR027467">
    <property type="entry name" value="MopterinOxRdtase_cofactor_BS"/>
</dbReference>
<dbReference type="NCBIfam" id="NF010055">
    <property type="entry name" value="PRK13532.1"/>
    <property type="match status" value="1"/>
</dbReference>
<feature type="binding site" evidence="15">
    <location>
        <begin position="246"/>
        <end position="250"/>
    </location>
    <ligand>
        <name>Mo-bis(molybdopterin guanine dinucleotide)</name>
        <dbReference type="ChEBI" id="CHEBI:60539"/>
    </ligand>
</feature>
<feature type="binding site" evidence="15">
    <location>
        <begin position="214"/>
        <end position="221"/>
    </location>
    <ligand>
        <name>Mo-bis(molybdopterin guanine dinucleotide)</name>
        <dbReference type="ChEBI" id="CHEBI:60539"/>
    </ligand>
</feature>
<dbReference type="Pfam" id="PF01568">
    <property type="entry name" value="Molydop_binding"/>
    <property type="match status" value="1"/>
</dbReference>
<dbReference type="Gene3D" id="3.40.228.10">
    <property type="entry name" value="Dimethylsulfoxide Reductase, domain 2"/>
    <property type="match status" value="1"/>
</dbReference>
<dbReference type="GO" id="GO:0030151">
    <property type="term" value="F:molybdenum ion binding"/>
    <property type="evidence" value="ECO:0007669"/>
    <property type="project" value="InterPro"/>
</dbReference>
<evidence type="ECO:0000256" key="15">
    <source>
        <dbReference type="HAMAP-Rule" id="MF_01630"/>
    </source>
</evidence>
<evidence type="ECO:0000256" key="13">
    <source>
        <dbReference type="ARBA" id="ARBA00052176"/>
    </source>
</evidence>
<dbReference type="GO" id="GO:0005506">
    <property type="term" value="F:iron ion binding"/>
    <property type="evidence" value="ECO:0007669"/>
    <property type="project" value="UniProtKB-UniRule"/>
</dbReference>
<evidence type="ECO:0000256" key="3">
    <source>
        <dbReference type="ARBA" id="ARBA00022485"/>
    </source>
</evidence>
<dbReference type="Gene3D" id="2.40.40.20">
    <property type="match status" value="1"/>
</dbReference>
<dbReference type="EC" id="1.9.6.1" evidence="15"/>
<keyword evidence="2 15" id="KW-0813">Transport</keyword>
<dbReference type="InterPro" id="IPR009010">
    <property type="entry name" value="Asp_de-COase-like_dom_sf"/>
</dbReference>
<proteinExistence type="inferred from homology"/>
<evidence type="ECO:0000313" key="19">
    <source>
        <dbReference type="Proteomes" id="UP000198644"/>
    </source>
</evidence>
<dbReference type="STRING" id="650891.SAMN05216203_2435"/>
<comment type="function">
    <text evidence="14 15">Catalytic subunit of the periplasmic nitrate reductase complex NapAB. Receives electrons from NapB and catalyzes the reduction of nitrate to nitrite.</text>
</comment>
<evidence type="ECO:0000256" key="7">
    <source>
        <dbReference type="ARBA" id="ARBA00022764"/>
    </source>
</evidence>
<dbReference type="Pfam" id="PF04879">
    <property type="entry name" value="Molybdop_Fe4S4"/>
    <property type="match status" value="1"/>
</dbReference>
<keyword evidence="4 15" id="KW-0500">Molybdenum</keyword>
<evidence type="ECO:0000256" key="1">
    <source>
        <dbReference type="ARBA" id="ARBA00008747"/>
    </source>
</evidence>
<comment type="catalytic activity">
    <reaction evidence="13 15">
        <text>2 Fe(II)-[cytochrome] + nitrate + 2 H(+) = 2 Fe(III)-[cytochrome] + nitrite + H2O</text>
        <dbReference type="Rhea" id="RHEA:12909"/>
        <dbReference type="Rhea" id="RHEA-COMP:11777"/>
        <dbReference type="Rhea" id="RHEA-COMP:11778"/>
        <dbReference type="ChEBI" id="CHEBI:15377"/>
        <dbReference type="ChEBI" id="CHEBI:15378"/>
        <dbReference type="ChEBI" id="CHEBI:16301"/>
        <dbReference type="ChEBI" id="CHEBI:17632"/>
        <dbReference type="ChEBI" id="CHEBI:29033"/>
        <dbReference type="ChEBI" id="CHEBI:29034"/>
        <dbReference type="EC" id="1.9.6.1"/>
    </reaction>
</comment>
<name>A0A1I6IL06_9GAMM</name>
<evidence type="ECO:0000256" key="9">
    <source>
        <dbReference type="ARBA" id="ARBA00023002"/>
    </source>
</evidence>
<dbReference type="CDD" id="cd02754">
    <property type="entry name" value="MopB_Nitrate-R-NapA-like"/>
    <property type="match status" value="1"/>
</dbReference>
<sequence length="835" mass="94119">MKLTRREFAKANAVVAASAAAGLSVPAAASNLVTNRELTELQWSKAPCRFCGTGCSVMVATKEGRIVATHGDTRSEVNRGLNCVKGYFLSKILYGHDRLTRPLLRKRNGEYHKEGEFEEVDWDEALDIMAEKFTSAIQEYGPESVGMFGSGQWTIWEGYAGLKLFKGGFRSNNIDPNARHCMASAVGGFMRTFGADEPMGVYDDIESADAFVLWGSNMAEMHPILWTRVTDRRLSNPDTTEVAVLSTFKHRCFDLADHSLIMHPHADIAILNFIANYIIQNDAVNQDFVGRHTNFVRGVADIGYGLRPEDPREQAAANADNPNDWGPMSFEEFADFVKPFTAELASEVSGVPVDRLNTLAEIYANPDKRVMTFWTMGVNQHTRGVWVNNLIYNLHLLTGKISRPGNSPFSLTGQPSACGTAREVGTFAHRLPADMVVTNPEHRAKAEKIWKLPDGTIPAKPGYHAVLQSRMLKDSKLRVYWTQVTNNIQAGPNTMQETLPGWRNPDTFVIVSDIYPTVSAQAADLILPAAGWVEKEGAYGNAERRTQFWHQLVSPPGEARSDLWQTIELSRRIRVADVWPEEQLAKAPEFRNKTLYDILFRNGQVDRYPLNDVDRNYLNEESEHFGFYIHKGLFEEYARFGAGKGKDLADFETYHQTRGLRWPVVDGEETLWRYREGSDPYVEEGAGFQFYGTPDNRARIFAVPDEPPAESPDEEYPFWLSTGRVLEHWHTGSMTRRVGELHKAVPHALLYMNSEDVQERGWRRGSEVRVISRRGETRLRVETRGRVSVPRGLVYVPFFDAGRLINKVTLDATDPISKQTDFKKCAVRLELVSLA</sequence>
<dbReference type="SMART" id="SM00926">
    <property type="entry name" value="Molybdop_Fe4S4"/>
    <property type="match status" value="1"/>
</dbReference>
<comment type="similarity">
    <text evidence="1 15">Belongs to the prokaryotic molybdopterin-containing oxidoreductase family. NasA/NapA/NarB subfamily.</text>
</comment>
<dbReference type="NCBIfam" id="TIGR01706">
    <property type="entry name" value="NAPA"/>
    <property type="match status" value="1"/>
</dbReference>
<evidence type="ECO:0000256" key="2">
    <source>
        <dbReference type="ARBA" id="ARBA00022448"/>
    </source>
</evidence>
<feature type="binding site" evidence="15">
    <location>
        <position position="83"/>
    </location>
    <ligand>
        <name>[4Fe-4S] cluster</name>
        <dbReference type="ChEBI" id="CHEBI:49883"/>
    </ligand>
</feature>
<keyword evidence="9 15" id="KW-0560">Oxidoreductase</keyword>
<feature type="binding site" evidence="15">
    <location>
        <begin position="722"/>
        <end position="731"/>
    </location>
    <ligand>
        <name>Mo-bis(molybdopterin guanine dinucleotide)</name>
        <dbReference type="ChEBI" id="CHEBI:60539"/>
    </ligand>
</feature>
<dbReference type="PANTHER" id="PTHR43105:SF11">
    <property type="entry name" value="PERIPLASMIC NITRATE REDUCTASE"/>
    <property type="match status" value="1"/>
</dbReference>
<feature type="binding site" evidence="15">
    <location>
        <position position="85"/>
    </location>
    <ligand>
        <name>Mo-bis(molybdopterin guanine dinucleotide)</name>
        <dbReference type="ChEBI" id="CHEBI:60539"/>
    </ligand>
</feature>
<dbReference type="Pfam" id="PF00384">
    <property type="entry name" value="Molybdopterin"/>
    <property type="match status" value="1"/>
</dbReference>
<evidence type="ECO:0000256" key="8">
    <source>
        <dbReference type="ARBA" id="ARBA00022982"/>
    </source>
</evidence>
<dbReference type="AlphaFoldDB" id="A0A1I6IL06"/>
<dbReference type="Gene3D" id="3.40.50.740">
    <property type="match status" value="1"/>
</dbReference>
<comment type="PTM">
    <text evidence="15">Predicted to be exported by the Tat system. The position of the signal peptide cleavage has not been experimentally proven.</text>
</comment>
<dbReference type="PROSITE" id="PS51669">
    <property type="entry name" value="4FE4S_MOW_BIS_MGD"/>
    <property type="match status" value="1"/>
</dbReference>
<evidence type="ECO:0000259" key="17">
    <source>
        <dbReference type="PROSITE" id="PS51669"/>
    </source>
</evidence>
<feature type="binding site" evidence="15">
    <location>
        <position position="486"/>
    </location>
    <ligand>
        <name>Mo-bis(molybdopterin guanine dinucleotide)</name>
        <dbReference type="ChEBI" id="CHEBI:60539"/>
    </ligand>
</feature>
<dbReference type="GO" id="GO:0006777">
    <property type="term" value="P:Mo-molybdopterin cofactor biosynthetic process"/>
    <property type="evidence" value="ECO:0007669"/>
    <property type="project" value="UniProtKB-UniRule"/>
</dbReference>
<evidence type="ECO:0000256" key="11">
    <source>
        <dbReference type="ARBA" id="ARBA00023014"/>
    </source>
</evidence>
<dbReference type="GO" id="GO:0050140">
    <property type="term" value="F:nitrate reductase (cytochrome) activity"/>
    <property type="evidence" value="ECO:0007669"/>
    <property type="project" value="UniProtKB-EC"/>
</dbReference>
<feature type="binding site" evidence="15">
    <location>
        <position position="55"/>
    </location>
    <ligand>
        <name>[4Fe-4S] cluster</name>
        <dbReference type="ChEBI" id="CHEBI:49883"/>
    </ligand>
</feature>
<feature type="binding site" evidence="15">
    <location>
        <position position="152"/>
    </location>
    <ligand>
        <name>Mo-bis(molybdopterin guanine dinucleotide)</name>
        <dbReference type="ChEBI" id="CHEBI:60539"/>
    </ligand>
</feature>
<evidence type="ECO:0000256" key="16">
    <source>
        <dbReference type="SAM" id="SignalP"/>
    </source>
</evidence>
<feature type="binding site" evidence="15">
    <location>
        <position position="376"/>
    </location>
    <ligand>
        <name>Mo-bis(molybdopterin guanine dinucleotide)</name>
        <dbReference type="ChEBI" id="CHEBI:60539"/>
    </ligand>
</feature>
<keyword evidence="8 15" id="KW-0249">Electron transport</keyword>
<keyword evidence="19" id="KW-1185">Reference proteome</keyword>
<keyword evidence="7 15" id="KW-0574">Periplasm</keyword>
<dbReference type="Proteomes" id="UP000198644">
    <property type="component" value="Unassembled WGS sequence"/>
</dbReference>
<dbReference type="GO" id="GO:0042597">
    <property type="term" value="C:periplasmic space"/>
    <property type="evidence" value="ECO:0007669"/>
    <property type="project" value="UniProtKB-SubCell"/>
</dbReference>
<dbReference type="InterPro" id="IPR006963">
    <property type="entry name" value="Mopterin_OxRdtase_4Fe-4S_dom"/>
</dbReference>
<feature type="binding site" evidence="15">
    <location>
        <position position="562"/>
    </location>
    <ligand>
        <name>Mo-bis(molybdopterin guanine dinucleotide)</name>
        <dbReference type="ChEBI" id="CHEBI:60539"/>
    </ligand>
</feature>
<dbReference type="InterPro" id="IPR041957">
    <property type="entry name" value="CT_Nitrate-R-NapA-like"/>
</dbReference>
<keyword evidence="11 15" id="KW-0411">Iron-sulfur</keyword>
<feature type="binding site" evidence="15">
    <location>
        <position position="806"/>
    </location>
    <ligand>
        <name>Mo-bis(molybdopterin guanine dinucleotide)</name>
        <dbReference type="ChEBI" id="CHEBI:60539"/>
    </ligand>
</feature>
<comment type="caution">
    <text evidence="15">Lacks conserved residue(s) required for the propagation of feature annotation.</text>
</comment>
<dbReference type="GO" id="GO:0016020">
    <property type="term" value="C:membrane"/>
    <property type="evidence" value="ECO:0007669"/>
    <property type="project" value="TreeGrafter"/>
</dbReference>
<gene>
    <name evidence="15" type="primary">napA</name>
    <name evidence="18" type="ORF">SAMN05216203_2435</name>
</gene>
<keyword evidence="5 15" id="KW-0479">Metal-binding</keyword>
<comment type="cofactor">
    <cofactor evidence="15">
        <name>[4Fe-4S] cluster</name>
        <dbReference type="ChEBI" id="CHEBI:49883"/>
    </cofactor>
    <text evidence="15">Binds 1 [4Fe-4S] cluster.</text>
</comment>
<keyword evidence="12 15" id="KW-0534">Nitrate assimilation</keyword>
<keyword evidence="3 15" id="KW-0004">4Fe-4S</keyword>
<feature type="binding site" evidence="15">
    <location>
        <position position="177"/>
    </location>
    <ligand>
        <name>Mo-bis(molybdopterin guanine dinucleotide)</name>
        <dbReference type="ChEBI" id="CHEBI:60539"/>
    </ligand>
</feature>